<evidence type="ECO:0000256" key="2">
    <source>
        <dbReference type="SAM" id="MobiDB-lite"/>
    </source>
</evidence>
<dbReference type="SMART" id="SM00028">
    <property type="entry name" value="TPR"/>
    <property type="match status" value="1"/>
</dbReference>
<dbReference type="PANTHER" id="PTHR22550:SF14">
    <property type="entry name" value="VWFA DOMAIN-CONTAINING PROTEIN"/>
    <property type="match status" value="1"/>
</dbReference>
<gene>
    <name evidence="5" type="ORF">C9I47_2688</name>
</gene>
<proteinExistence type="predicted"/>
<keyword evidence="3" id="KW-0812">Transmembrane</keyword>
<dbReference type="InterPro" id="IPR002035">
    <property type="entry name" value="VWF_A"/>
</dbReference>
<evidence type="ECO:0000313" key="5">
    <source>
        <dbReference type="EMBL" id="AWV08364.1"/>
    </source>
</evidence>
<dbReference type="Pfam" id="PF00515">
    <property type="entry name" value="TPR_1"/>
    <property type="match status" value="1"/>
</dbReference>
<dbReference type="Gene3D" id="1.25.40.10">
    <property type="entry name" value="Tetratricopeptide repeat domain"/>
    <property type="match status" value="1"/>
</dbReference>
<keyword evidence="1" id="KW-0802">TPR repeat</keyword>
<organism evidence="5 6">
    <name type="scientific">Marilutibacter maris</name>
    <dbReference type="NCBI Taxonomy" id="1605891"/>
    <lineage>
        <taxon>Bacteria</taxon>
        <taxon>Pseudomonadati</taxon>
        <taxon>Pseudomonadota</taxon>
        <taxon>Gammaproteobacteria</taxon>
        <taxon>Lysobacterales</taxon>
        <taxon>Lysobacteraceae</taxon>
        <taxon>Marilutibacter</taxon>
    </lineage>
</organism>
<dbReference type="PROSITE" id="PS50005">
    <property type="entry name" value="TPR"/>
    <property type="match status" value="1"/>
</dbReference>
<keyword evidence="3" id="KW-0472">Membrane</keyword>
<dbReference type="RefSeq" id="WP_111267401.1">
    <property type="nucleotide sequence ID" value="NZ_CP029843.1"/>
</dbReference>
<dbReference type="EMBL" id="CP029843">
    <property type="protein sequence ID" value="AWV08364.1"/>
    <property type="molecule type" value="Genomic_DNA"/>
</dbReference>
<evidence type="ECO:0000256" key="1">
    <source>
        <dbReference type="PROSITE-ProRule" id="PRU00339"/>
    </source>
</evidence>
<dbReference type="Gene3D" id="3.40.50.410">
    <property type="entry name" value="von Willebrand factor, type A domain"/>
    <property type="match status" value="1"/>
</dbReference>
<dbReference type="PROSITE" id="PS50293">
    <property type="entry name" value="TPR_REGION"/>
    <property type="match status" value="1"/>
</dbReference>
<sequence length="610" mass="64956">MTLPDLSSLHLLRPDWLWALSLLPVLAAVWALRRRRDGVWREAVDAHLLPHLLDRGDRPRRRWVRGLGALAGMLAYALAVLAMTGPSWRQVEQPLWQGKLPLVMALDLSSAGMAADPPPSRVAQARAKLGALLAARDGPVGLLVYADDAFTVAPITDDAANVALFLDALSPDIMPVDGQRADRALAAAVRLMQQAGFEKGRILLLAGEADERAVEAAGAARAAGFDVAVLGLGRRGGIMYRDVAGRTAVAGFDEASLRRVAGAGGGRYARLSSDASDLRALAVLDGGGVEASPVAARGGSTWLDEGFWLIPPVMLLVLLAFRRGAVLAMLLVGLWLPLTPAHAADWWRRADQLEHRRLSEAGDAYRKGDFAAAAEGYQQVDSADGHYNRGNALAKAGRYPEAVEAYDRALQLQPGMEDAIANREAVQAAMQQQQQPQSDGEDQDSGDSGDDDGSGSDGGERPDQGPADPSRQPGGDSGDGQTDASPESGENPGSDAGEGQEGAGPETGEDASPAPSPQDSQTQEAADEAQRRRMQQALEQEARQEDGDAQDRQSPAPAPGEETAEQRERRIANEAWLRRVPDDPGGLLREKFRIEHERRQRDGGAGGPKP</sequence>
<feature type="region of interest" description="Disordered" evidence="2">
    <location>
        <begin position="425"/>
        <end position="610"/>
    </location>
</feature>
<dbReference type="SUPFAM" id="SSF53300">
    <property type="entry name" value="vWA-like"/>
    <property type="match status" value="1"/>
</dbReference>
<dbReference type="AlphaFoldDB" id="A0A2U9TBX9"/>
<dbReference type="InterPro" id="IPR050768">
    <property type="entry name" value="UPF0353/GerABKA_families"/>
</dbReference>
<reference evidence="5 6" key="1">
    <citation type="submission" date="2018-05" db="EMBL/GenBank/DDBJ databases">
        <title>The complete genome of Lysobacter maris HZ9B, a marine bacterium antagonistic against terrestrial plant pathogens.</title>
        <authorList>
            <person name="Zhang X.-Q."/>
        </authorList>
    </citation>
    <scope>NUCLEOTIDE SEQUENCE [LARGE SCALE GENOMIC DNA]</scope>
    <source>
        <strain evidence="5 6">HZ9B</strain>
    </source>
</reference>
<feature type="repeat" description="TPR" evidence="1">
    <location>
        <begin position="383"/>
        <end position="416"/>
    </location>
</feature>
<evidence type="ECO:0000256" key="3">
    <source>
        <dbReference type="SAM" id="Phobius"/>
    </source>
</evidence>
<keyword evidence="3" id="KW-1133">Transmembrane helix</keyword>
<dbReference type="KEGG" id="lmb:C9I47_2688"/>
<name>A0A2U9TBX9_9GAMM</name>
<feature type="compositionally biased region" description="Acidic residues" evidence="2">
    <location>
        <begin position="439"/>
        <end position="454"/>
    </location>
</feature>
<dbReference type="OrthoDB" id="9807628at2"/>
<dbReference type="Proteomes" id="UP000249447">
    <property type="component" value="Chromosome"/>
</dbReference>
<dbReference type="InterPro" id="IPR011990">
    <property type="entry name" value="TPR-like_helical_dom_sf"/>
</dbReference>
<dbReference type="PANTHER" id="PTHR22550">
    <property type="entry name" value="SPORE GERMINATION PROTEIN"/>
    <property type="match status" value="1"/>
</dbReference>
<evidence type="ECO:0000313" key="6">
    <source>
        <dbReference type="Proteomes" id="UP000249447"/>
    </source>
</evidence>
<feature type="compositionally biased region" description="Basic and acidic residues" evidence="2">
    <location>
        <begin position="564"/>
        <end position="602"/>
    </location>
</feature>
<feature type="transmembrane region" description="Helical" evidence="3">
    <location>
        <begin position="16"/>
        <end position="32"/>
    </location>
</feature>
<feature type="compositionally biased region" description="Basic and acidic residues" evidence="2">
    <location>
        <begin position="540"/>
        <end position="551"/>
    </location>
</feature>
<dbReference type="InterPro" id="IPR036465">
    <property type="entry name" value="vWFA_dom_sf"/>
</dbReference>
<feature type="domain" description="VWFA" evidence="4">
    <location>
        <begin position="99"/>
        <end position="284"/>
    </location>
</feature>
<dbReference type="SMART" id="SM00327">
    <property type="entry name" value="VWA"/>
    <property type="match status" value="1"/>
</dbReference>
<dbReference type="InterPro" id="IPR019734">
    <property type="entry name" value="TPR_rpt"/>
</dbReference>
<protein>
    <recommendedName>
        <fullName evidence="4">VWFA domain-containing protein</fullName>
    </recommendedName>
</protein>
<accession>A0A2U9TBX9</accession>
<feature type="transmembrane region" description="Helical" evidence="3">
    <location>
        <begin position="63"/>
        <end position="83"/>
    </location>
</feature>
<evidence type="ECO:0000259" key="4">
    <source>
        <dbReference type="SMART" id="SM00327"/>
    </source>
</evidence>
<dbReference type="SUPFAM" id="SSF48452">
    <property type="entry name" value="TPR-like"/>
    <property type="match status" value="1"/>
</dbReference>
<keyword evidence="6" id="KW-1185">Reference proteome</keyword>